<comment type="caution">
    <text evidence="1">The sequence shown here is derived from an EMBL/GenBank/DDBJ whole genome shotgun (WGS) entry which is preliminary data.</text>
</comment>
<dbReference type="AlphaFoldDB" id="A0A8J6L9W4"/>
<evidence type="ECO:0000313" key="1">
    <source>
        <dbReference type="EMBL" id="KAH0814089.1"/>
    </source>
</evidence>
<sequence length="148" mass="16308">MTGVVFRVLHSGVAMDGLVAPVTAPCGVWIAQLARGLHRRRPPMPACEPTTHFHTLLVSPQYMGTGIGSQPFVKHTLSGAQELYHCICQRFYHIDGTDIIAQVAQTCYHPVTGYHSRGHTYPHSRTRTSDSCVRFQLPRVTVSPVGLC</sequence>
<proteinExistence type="predicted"/>
<reference evidence="1" key="2">
    <citation type="submission" date="2021-08" db="EMBL/GenBank/DDBJ databases">
        <authorList>
            <person name="Eriksson T."/>
        </authorList>
    </citation>
    <scope>NUCLEOTIDE SEQUENCE</scope>
    <source>
        <strain evidence="1">Stoneville</strain>
        <tissue evidence="1">Whole head</tissue>
    </source>
</reference>
<evidence type="ECO:0000313" key="2">
    <source>
        <dbReference type="Proteomes" id="UP000719412"/>
    </source>
</evidence>
<protein>
    <submittedName>
        <fullName evidence="1">Uncharacterized protein</fullName>
    </submittedName>
</protein>
<dbReference type="Proteomes" id="UP000719412">
    <property type="component" value="Unassembled WGS sequence"/>
</dbReference>
<accession>A0A8J6L9W4</accession>
<dbReference type="EMBL" id="JABDTM020024651">
    <property type="protein sequence ID" value="KAH0814089.1"/>
    <property type="molecule type" value="Genomic_DNA"/>
</dbReference>
<gene>
    <name evidence="1" type="ORF">GEV33_008702</name>
</gene>
<reference evidence="1" key="1">
    <citation type="journal article" date="2020" name="J Insects Food Feed">
        <title>The yellow mealworm (Tenebrio molitor) genome: a resource for the emerging insects as food and feed industry.</title>
        <authorList>
            <person name="Eriksson T."/>
            <person name="Andere A."/>
            <person name="Kelstrup H."/>
            <person name="Emery V."/>
            <person name="Picard C."/>
        </authorList>
    </citation>
    <scope>NUCLEOTIDE SEQUENCE</scope>
    <source>
        <strain evidence="1">Stoneville</strain>
        <tissue evidence="1">Whole head</tissue>
    </source>
</reference>
<organism evidence="1 2">
    <name type="scientific">Tenebrio molitor</name>
    <name type="common">Yellow mealworm beetle</name>
    <dbReference type="NCBI Taxonomy" id="7067"/>
    <lineage>
        <taxon>Eukaryota</taxon>
        <taxon>Metazoa</taxon>
        <taxon>Ecdysozoa</taxon>
        <taxon>Arthropoda</taxon>
        <taxon>Hexapoda</taxon>
        <taxon>Insecta</taxon>
        <taxon>Pterygota</taxon>
        <taxon>Neoptera</taxon>
        <taxon>Endopterygota</taxon>
        <taxon>Coleoptera</taxon>
        <taxon>Polyphaga</taxon>
        <taxon>Cucujiformia</taxon>
        <taxon>Tenebrionidae</taxon>
        <taxon>Tenebrio</taxon>
    </lineage>
</organism>
<keyword evidence="2" id="KW-1185">Reference proteome</keyword>
<name>A0A8J6L9W4_TENMO</name>